<dbReference type="AlphaFoldDB" id="A0A511YEC8"/>
<evidence type="ECO:0000313" key="2">
    <source>
        <dbReference type="EMBL" id="GEN73536.1"/>
    </source>
</evidence>
<dbReference type="EMBL" id="BJYI01000015">
    <property type="protein sequence ID" value="GEN73536.1"/>
    <property type="molecule type" value="Genomic_DNA"/>
</dbReference>
<dbReference type="Pfam" id="PF07484">
    <property type="entry name" value="Collar"/>
    <property type="match status" value="1"/>
</dbReference>
<protein>
    <submittedName>
        <fullName evidence="2">Microcystin dependent MdpB family protein</fullName>
    </submittedName>
</protein>
<sequence>MEEYIGIVKLFAGNFAPRGWLFCDGSLLRISTNSALFSILGTTYGGDGVTTFALPNLKGRMAIGAGNANSNEYYPLGVVAGTTLNTIMVQNLPSIGAGFQLKVANANATVPAPSANTSIAITGNQVGRDFTAIPSFVQADPDTTLNARSISYIGQNLPMNNMPPYLGLNYIICVEGIYPPRD</sequence>
<dbReference type="InterPro" id="IPR011083">
    <property type="entry name" value="Phage_tail_collar_dom"/>
</dbReference>
<proteinExistence type="predicted"/>
<feature type="domain" description="Phage tail collar" evidence="1">
    <location>
        <begin position="6"/>
        <end position="61"/>
    </location>
</feature>
<dbReference type="OrthoDB" id="9810174at2"/>
<dbReference type="RefSeq" id="WP_111957337.1">
    <property type="nucleotide sequence ID" value="NZ_BJYI01000015.1"/>
</dbReference>
<reference evidence="2 3" key="1">
    <citation type="submission" date="2019-07" db="EMBL/GenBank/DDBJ databases">
        <title>Whole genome shotgun sequence of Chryseobacterium lathyri NBRC 105250.</title>
        <authorList>
            <person name="Hosoyama A."/>
            <person name="Uohara A."/>
            <person name="Ohji S."/>
            <person name="Ichikawa N."/>
        </authorList>
    </citation>
    <scope>NUCLEOTIDE SEQUENCE [LARGE SCALE GENOMIC DNA]</scope>
    <source>
        <strain evidence="2 3">NBRC 105250</strain>
    </source>
</reference>
<dbReference type="SUPFAM" id="SSF88874">
    <property type="entry name" value="Receptor-binding domain of short tail fibre protein gp12"/>
    <property type="match status" value="1"/>
</dbReference>
<gene>
    <name evidence="2" type="ORF">CLA01_36080</name>
</gene>
<dbReference type="Proteomes" id="UP000321150">
    <property type="component" value="Unassembled WGS sequence"/>
</dbReference>
<evidence type="ECO:0000259" key="1">
    <source>
        <dbReference type="Pfam" id="PF07484"/>
    </source>
</evidence>
<dbReference type="Gene3D" id="3.90.1340.10">
    <property type="entry name" value="Phage tail collar domain"/>
    <property type="match status" value="1"/>
</dbReference>
<accession>A0A511YEC8</accession>
<evidence type="ECO:0000313" key="3">
    <source>
        <dbReference type="Proteomes" id="UP000321150"/>
    </source>
</evidence>
<dbReference type="InterPro" id="IPR037053">
    <property type="entry name" value="Phage_tail_collar_dom_sf"/>
</dbReference>
<organism evidence="2 3">
    <name type="scientific">Chryseobacterium lathyri</name>
    <dbReference type="NCBI Taxonomy" id="395933"/>
    <lineage>
        <taxon>Bacteria</taxon>
        <taxon>Pseudomonadati</taxon>
        <taxon>Bacteroidota</taxon>
        <taxon>Flavobacteriia</taxon>
        <taxon>Flavobacteriales</taxon>
        <taxon>Weeksellaceae</taxon>
        <taxon>Chryseobacterium group</taxon>
        <taxon>Chryseobacterium</taxon>
    </lineage>
</organism>
<comment type="caution">
    <text evidence="2">The sequence shown here is derived from an EMBL/GenBank/DDBJ whole genome shotgun (WGS) entry which is preliminary data.</text>
</comment>
<name>A0A511YEC8_9FLAO</name>